<evidence type="ECO:0000313" key="2">
    <source>
        <dbReference type="EMBL" id="AKD28073.1"/>
    </source>
</evidence>
<dbReference type="AlphaFoldDB" id="A0A0F6QA71"/>
<reference evidence="2" key="1">
    <citation type="journal article" date="2015" name="J. Virol.">
        <title>Genomic and Proteomic Analyses Indicate that Banchine and Campoplegine Polydnaviruses Have Similar, if Not Identical, Viral Ancestors.</title>
        <authorList>
            <person name="Beliveau C."/>
            <person name="Cohen A."/>
            <person name="Stewart D."/>
            <person name="Periquet G."/>
            <person name="Djoumad A."/>
            <person name="Kuhn L."/>
            <person name="Stoltz D."/>
            <person name="Volkoff A.-N."/>
            <person name="Herniou E."/>
            <person name="Drezen J.-M."/>
            <person name="Cusson M."/>
        </authorList>
    </citation>
    <scope>NUCLEOTIDE SEQUENCE</scope>
</reference>
<protein>
    <submittedName>
        <fullName evidence="2">IVSP1-like protein</fullName>
    </submittedName>
</protein>
<keyword evidence="1" id="KW-0812">Transmembrane</keyword>
<name>A0A0F6QA71_9HYME</name>
<keyword evidence="1" id="KW-1133">Transmembrane helix</keyword>
<sequence>MSSPETITRVDSNDIDANRKAHEAYVKMKGDRGKMFGGETSGVIYEYKLLSWLAACLFSFGSITNLFTTWHYIIDHSLLGAGSLLWMFQAAVRRDAPTFVQHALIFGMSIYVFVKHIHNGKYAYLTAALLCTSCAVYNHENLSPNSTSVCTPNVNELPKTTMNFSKQYLNDRDCPLGKITLTLDEKLNIIKRIKNLTDELKDIRNKELHKDDKSLSYKNITEQANSDMLYVPAKKHLDKLEKCLRRTIEHCQK</sequence>
<organism evidence="2">
    <name type="scientific">Glypta fumiferanae</name>
    <dbReference type="NCBI Taxonomy" id="389681"/>
    <lineage>
        <taxon>Eukaryota</taxon>
        <taxon>Metazoa</taxon>
        <taxon>Ecdysozoa</taxon>
        <taxon>Arthropoda</taxon>
        <taxon>Hexapoda</taxon>
        <taxon>Insecta</taxon>
        <taxon>Pterygota</taxon>
        <taxon>Neoptera</taxon>
        <taxon>Endopterygota</taxon>
        <taxon>Hymenoptera</taxon>
        <taxon>Apocrita</taxon>
        <taxon>Ichneumonoidea</taxon>
        <taxon>Ichneumonidae</taxon>
        <taxon>Banchinae</taxon>
        <taxon>Glypta</taxon>
    </lineage>
</organism>
<feature type="transmembrane region" description="Helical" evidence="1">
    <location>
        <begin position="49"/>
        <end position="67"/>
    </location>
</feature>
<gene>
    <name evidence="2" type="primary">IVSP1Lb</name>
</gene>
<proteinExistence type="predicted"/>
<dbReference type="EMBL" id="KP706798">
    <property type="protein sequence ID" value="AKD28073.1"/>
    <property type="molecule type" value="Genomic_DNA"/>
</dbReference>
<keyword evidence="1" id="KW-0472">Membrane</keyword>
<evidence type="ECO:0000256" key="1">
    <source>
        <dbReference type="SAM" id="Phobius"/>
    </source>
</evidence>
<accession>A0A0F6QA71</accession>
<feature type="transmembrane region" description="Helical" evidence="1">
    <location>
        <begin position="98"/>
        <end position="114"/>
    </location>
</feature>